<protein>
    <submittedName>
        <fullName evidence="3">Response regulator containing a CheY-like receiver domain and a GGDEF domain</fullName>
    </submittedName>
</protein>
<evidence type="ECO:0000313" key="4">
    <source>
        <dbReference type="Proteomes" id="UP000007058"/>
    </source>
</evidence>
<dbReference type="AlphaFoldDB" id="Q2W4F9"/>
<dbReference type="InterPro" id="IPR000160">
    <property type="entry name" value="GGDEF_dom"/>
</dbReference>
<dbReference type="SMART" id="SM00267">
    <property type="entry name" value="GGDEF"/>
    <property type="match status" value="1"/>
</dbReference>
<evidence type="ECO:0000256" key="1">
    <source>
        <dbReference type="ARBA" id="ARBA00022553"/>
    </source>
</evidence>
<dbReference type="SUPFAM" id="SSF55073">
    <property type="entry name" value="Nucleotide cyclase"/>
    <property type="match status" value="1"/>
</dbReference>
<dbReference type="PANTHER" id="PTHR44591">
    <property type="entry name" value="STRESS RESPONSE REGULATOR PROTEIN 1"/>
    <property type="match status" value="1"/>
</dbReference>
<dbReference type="PANTHER" id="PTHR44591:SF3">
    <property type="entry name" value="RESPONSE REGULATORY DOMAIN-CONTAINING PROTEIN"/>
    <property type="match status" value="1"/>
</dbReference>
<evidence type="ECO:0000313" key="3">
    <source>
        <dbReference type="EMBL" id="BAE51266.1"/>
    </source>
</evidence>
<dbReference type="KEGG" id="mag:amb2462"/>
<keyword evidence="1" id="KW-0597">Phosphoprotein</keyword>
<dbReference type="PROSITE" id="PS50887">
    <property type="entry name" value="GGDEF"/>
    <property type="match status" value="1"/>
</dbReference>
<sequence length="448" mass="48999">MLGVNFAIEGSRSMIRLANVIVAHTDASAAEGVLARLSHNGYHALHATSRDQVLKLAEYEHPDLILVGDVGEDSIGLGNCLKQEPLLADIPMVLLVDKVTAEAAEKACAAGLDDTISMHDDDMEMLSRLRPLVRLATMHAELRHRACAAQPFGVTASVRASVPEGNRPCVLVVGHDRDGVGAILGASAEVITSANLYDAESLLENRNFDAAVVTTDGDLEGYLAFTSQVRNNPRLFNLPMVLVVDRGVAAAEVYRRGASRVLVRPFDSGILRASVLGMVRRQQLRWAIRAALFESLKDQTRDPLTGVYSRAYLDTYLAERLEVAKTHDRHLAVVFFYIPNIEGVRSHFGDDAAEHLAQQLGQWINGLLRAEDLTALYAKNQFCVVLPDTPTVEAEVVMHRIAGVLAYTDFAVREVYQPVKVWVQVACTDAKTTDTLDSLLARVQAKLD</sequence>
<organism evidence="3 4">
    <name type="scientific">Paramagnetospirillum magneticum (strain ATCC 700264 / AMB-1)</name>
    <name type="common">Magnetospirillum magneticum</name>
    <dbReference type="NCBI Taxonomy" id="342108"/>
    <lineage>
        <taxon>Bacteria</taxon>
        <taxon>Pseudomonadati</taxon>
        <taxon>Pseudomonadota</taxon>
        <taxon>Alphaproteobacteria</taxon>
        <taxon>Rhodospirillales</taxon>
        <taxon>Magnetospirillaceae</taxon>
        <taxon>Paramagnetospirillum</taxon>
    </lineage>
</organism>
<gene>
    <name evidence="3" type="ordered locus">amb2462</name>
</gene>
<reference evidence="3 4" key="1">
    <citation type="journal article" date="2005" name="DNA Res.">
        <title>Complete genome sequence of the facultative anaerobic magnetotactic bacterium Magnetospirillum sp. strain AMB-1.</title>
        <authorList>
            <person name="Matsunaga T."/>
            <person name="Okamura Y."/>
            <person name="Fukuda Y."/>
            <person name="Wahyudi A.T."/>
            <person name="Murase Y."/>
            <person name="Takeyama H."/>
        </authorList>
    </citation>
    <scope>NUCLEOTIDE SEQUENCE [LARGE SCALE GENOMIC DNA]</scope>
    <source>
        <strain evidence="4">ATCC 700264 / AMB-1</strain>
    </source>
</reference>
<name>Q2W4F9_PARM1</name>
<dbReference type="InterPro" id="IPR050595">
    <property type="entry name" value="Bact_response_regulator"/>
</dbReference>
<dbReference type="EMBL" id="AP007255">
    <property type="protein sequence ID" value="BAE51266.1"/>
    <property type="molecule type" value="Genomic_DNA"/>
</dbReference>
<dbReference type="InterPro" id="IPR011006">
    <property type="entry name" value="CheY-like_superfamily"/>
</dbReference>
<dbReference type="HOGENOM" id="CLU_628221_0_0_5"/>
<dbReference type="NCBIfam" id="TIGR00254">
    <property type="entry name" value="GGDEF"/>
    <property type="match status" value="1"/>
</dbReference>
<feature type="domain" description="GGDEF" evidence="2">
    <location>
        <begin position="329"/>
        <end position="448"/>
    </location>
</feature>
<proteinExistence type="predicted"/>
<dbReference type="SUPFAM" id="SSF52172">
    <property type="entry name" value="CheY-like"/>
    <property type="match status" value="2"/>
</dbReference>
<evidence type="ECO:0000259" key="2">
    <source>
        <dbReference type="PROSITE" id="PS50887"/>
    </source>
</evidence>
<dbReference type="Gene3D" id="3.40.50.2300">
    <property type="match status" value="1"/>
</dbReference>
<accession>Q2W4F9</accession>
<keyword evidence="4" id="KW-1185">Reference proteome</keyword>
<dbReference type="InterPro" id="IPR029787">
    <property type="entry name" value="Nucleotide_cyclase"/>
</dbReference>
<dbReference type="Pfam" id="PF00990">
    <property type="entry name" value="GGDEF"/>
    <property type="match status" value="1"/>
</dbReference>
<dbReference type="InterPro" id="IPR043128">
    <property type="entry name" value="Rev_trsase/Diguanyl_cyclase"/>
</dbReference>
<dbReference type="Proteomes" id="UP000007058">
    <property type="component" value="Chromosome"/>
</dbReference>
<dbReference type="STRING" id="342108.amb2462"/>
<dbReference type="Gene3D" id="3.30.70.270">
    <property type="match status" value="1"/>
</dbReference>